<dbReference type="GO" id="GO:0007219">
    <property type="term" value="P:Notch signaling pathway"/>
    <property type="evidence" value="ECO:0007669"/>
    <property type="project" value="TreeGrafter"/>
</dbReference>
<feature type="domain" description="Disintegrin" evidence="2">
    <location>
        <begin position="5"/>
        <end position="107"/>
    </location>
</feature>
<dbReference type="PANTHER" id="PTHR45702">
    <property type="entry name" value="ADAM10/ADAM17 METALLOPEPTIDASE FAMILY MEMBER"/>
    <property type="match status" value="1"/>
</dbReference>
<evidence type="ECO:0000256" key="1">
    <source>
        <dbReference type="PROSITE-ProRule" id="PRU00068"/>
    </source>
</evidence>
<dbReference type="STRING" id="102285.A0A0R3TGV5"/>
<evidence type="ECO:0000259" key="2">
    <source>
        <dbReference type="PROSITE" id="PS50214"/>
    </source>
</evidence>
<accession>A0A0R3TGV5</accession>
<comment type="caution">
    <text evidence="1">Lacks conserved residue(s) required for the propagation of feature annotation.</text>
</comment>
<dbReference type="PANTHER" id="PTHR45702:SF2">
    <property type="entry name" value="KUZBANIAN, ISOFORM A"/>
    <property type="match status" value="1"/>
</dbReference>
<dbReference type="GO" id="GO:0005886">
    <property type="term" value="C:plasma membrane"/>
    <property type="evidence" value="ECO:0007669"/>
    <property type="project" value="TreeGrafter"/>
</dbReference>
<reference evidence="3" key="1">
    <citation type="submission" date="2017-02" db="UniProtKB">
        <authorList>
            <consortium name="WormBaseParasite"/>
        </authorList>
    </citation>
    <scope>IDENTIFICATION</scope>
</reference>
<dbReference type="SUPFAM" id="SSF57552">
    <property type="entry name" value="Blood coagulation inhibitor (disintegrin)"/>
    <property type="match status" value="1"/>
</dbReference>
<dbReference type="PROSITE" id="PS50214">
    <property type="entry name" value="DISINTEGRIN_2"/>
    <property type="match status" value="1"/>
</dbReference>
<dbReference type="SMART" id="SM00050">
    <property type="entry name" value="DISIN"/>
    <property type="match status" value="1"/>
</dbReference>
<dbReference type="GO" id="GO:0006509">
    <property type="term" value="P:membrane protein ectodomain proteolysis"/>
    <property type="evidence" value="ECO:0007669"/>
    <property type="project" value="TreeGrafter"/>
</dbReference>
<dbReference type="InterPro" id="IPR036436">
    <property type="entry name" value="Disintegrin_dom_sf"/>
</dbReference>
<organism evidence="3">
    <name type="scientific">Rodentolepis nana</name>
    <name type="common">Dwarf tapeworm</name>
    <name type="synonym">Hymenolepis nana</name>
    <dbReference type="NCBI Taxonomy" id="102285"/>
    <lineage>
        <taxon>Eukaryota</taxon>
        <taxon>Metazoa</taxon>
        <taxon>Spiralia</taxon>
        <taxon>Lophotrochozoa</taxon>
        <taxon>Platyhelminthes</taxon>
        <taxon>Cestoda</taxon>
        <taxon>Eucestoda</taxon>
        <taxon>Cyclophyllidea</taxon>
        <taxon>Hymenolepididae</taxon>
        <taxon>Rodentolepis</taxon>
    </lineage>
</organism>
<dbReference type="InterPro" id="IPR051489">
    <property type="entry name" value="ADAM_Metalloproteinase"/>
</dbReference>
<dbReference type="Pfam" id="PF00200">
    <property type="entry name" value="Disintegrin"/>
    <property type="match status" value="1"/>
</dbReference>
<proteinExistence type="predicted"/>
<evidence type="ECO:0000313" key="3">
    <source>
        <dbReference type="WBParaSite" id="HNAJ_0000629601-mRNA-1"/>
    </source>
</evidence>
<name>A0A0R3TGV5_RODNA</name>
<dbReference type="InterPro" id="IPR001762">
    <property type="entry name" value="Disintegrin_dom"/>
</dbReference>
<dbReference type="GO" id="GO:0004222">
    <property type="term" value="F:metalloendopeptidase activity"/>
    <property type="evidence" value="ECO:0007669"/>
    <property type="project" value="TreeGrafter"/>
</dbReference>
<dbReference type="WBParaSite" id="HNAJ_0000629601-mRNA-1">
    <property type="protein sequence ID" value="HNAJ_0000629601-mRNA-1"/>
    <property type="gene ID" value="HNAJ_0000629601"/>
</dbReference>
<sequence>LSSNGSFCGNRLTEEGEQCDCGFTREDCDDVCCYPKDSKEPCKLKKFANTGNASVKVRCSPTAGECCTSSCQYRDSKHLCRSAGECHKASYCSGESAQCPSPENIPDGTPCMNHTRVCKGGECLGSVCERIPGWTECSLSRGEDITPEMMCYVACRNIRNDTPCISTIQLETVSLPSMMNKQST</sequence>
<protein>
    <submittedName>
        <fullName evidence="3">Disintegrin domain-containing protein</fullName>
    </submittedName>
</protein>
<dbReference type="Gene3D" id="4.10.70.10">
    <property type="entry name" value="Disintegrin domain"/>
    <property type="match status" value="1"/>
</dbReference>
<dbReference type="AlphaFoldDB" id="A0A0R3TGV5"/>